<dbReference type="GO" id="GO:0016874">
    <property type="term" value="F:ligase activity"/>
    <property type="evidence" value="ECO:0007669"/>
    <property type="project" value="UniProtKB-KW"/>
</dbReference>
<evidence type="ECO:0000313" key="8">
    <source>
        <dbReference type="Proteomes" id="UP000003730"/>
    </source>
</evidence>
<evidence type="ECO:0000256" key="3">
    <source>
        <dbReference type="ARBA" id="ARBA00022989"/>
    </source>
</evidence>
<feature type="transmembrane region" description="Helical" evidence="5">
    <location>
        <begin position="50"/>
        <end position="72"/>
    </location>
</feature>
<dbReference type="eggNOG" id="COG3307">
    <property type="taxonomic scope" value="Bacteria"/>
</dbReference>
<evidence type="ECO:0000256" key="2">
    <source>
        <dbReference type="ARBA" id="ARBA00022692"/>
    </source>
</evidence>
<keyword evidence="3 5" id="KW-1133">Transmembrane helix</keyword>
<dbReference type="PANTHER" id="PTHR37422">
    <property type="entry name" value="TEICHURONIC ACID BIOSYNTHESIS PROTEIN TUAE"/>
    <property type="match status" value="1"/>
</dbReference>
<comment type="subcellular location">
    <subcellularLocation>
        <location evidence="1">Membrane</location>
        <topology evidence="1">Multi-pass membrane protein</topology>
    </subcellularLocation>
</comment>
<keyword evidence="8" id="KW-1185">Reference proteome</keyword>
<feature type="transmembrane region" description="Helical" evidence="5">
    <location>
        <begin position="92"/>
        <end position="113"/>
    </location>
</feature>
<feature type="transmembrane region" description="Helical" evidence="5">
    <location>
        <begin position="120"/>
        <end position="139"/>
    </location>
</feature>
<feature type="transmembrane region" description="Helical" evidence="5">
    <location>
        <begin position="25"/>
        <end position="43"/>
    </location>
</feature>
<dbReference type="AlphaFoldDB" id="G2EAU1"/>
<feature type="domain" description="O-antigen ligase-related" evidence="6">
    <location>
        <begin position="130"/>
        <end position="277"/>
    </location>
</feature>
<gene>
    <name evidence="7" type="ORF">BZARG_623</name>
</gene>
<keyword evidence="7" id="KW-0436">Ligase</keyword>
<feature type="transmembrane region" description="Helical" evidence="5">
    <location>
        <begin position="171"/>
        <end position="190"/>
    </location>
</feature>
<comment type="caution">
    <text evidence="7">The sequence shown here is derived from an EMBL/GenBank/DDBJ whole genome shotgun (WGS) entry which is preliminary data.</text>
</comment>
<evidence type="ECO:0000259" key="6">
    <source>
        <dbReference type="Pfam" id="PF04932"/>
    </source>
</evidence>
<dbReference type="EMBL" id="AFXZ01000009">
    <property type="protein sequence ID" value="EGV44407.2"/>
    <property type="molecule type" value="Genomic_DNA"/>
</dbReference>
<dbReference type="PATRIC" id="fig|1046627.3.peg.658"/>
<evidence type="ECO:0000313" key="7">
    <source>
        <dbReference type="EMBL" id="EGV44407.2"/>
    </source>
</evidence>
<dbReference type="Proteomes" id="UP000003730">
    <property type="component" value="Unassembled WGS sequence"/>
</dbReference>
<organism evidence="7 8">
    <name type="scientific">Bizionia argentinensis JUB59</name>
    <dbReference type="NCBI Taxonomy" id="1046627"/>
    <lineage>
        <taxon>Bacteria</taxon>
        <taxon>Pseudomonadati</taxon>
        <taxon>Bacteroidota</taxon>
        <taxon>Flavobacteriia</taxon>
        <taxon>Flavobacteriales</taxon>
        <taxon>Flavobacteriaceae</taxon>
        <taxon>Bizionia</taxon>
    </lineage>
</organism>
<evidence type="ECO:0000256" key="1">
    <source>
        <dbReference type="ARBA" id="ARBA00004141"/>
    </source>
</evidence>
<dbReference type="OrthoDB" id="1118890at2"/>
<dbReference type="Pfam" id="PF04932">
    <property type="entry name" value="Wzy_C"/>
    <property type="match status" value="1"/>
</dbReference>
<evidence type="ECO:0000256" key="5">
    <source>
        <dbReference type="SAM" id="Phobius"/>
    </source>
</evidence>
<protein>
    <submittedName>
        <fullName evidence="7">O-antigen ligase domain-containing protein</fullName>
    </submittedName>
</protein>
<dbReference type="STRING" id="1046627.BZARG_623"/>
<feature type="transmembrane region" description="Helical" evidence="5">
    <location>
        <begin position="268"/>
        <end position="286"/>
    </location>
</feature>
<accession>G2EAU1</accession>
<keyword evidence="4 5" id="KW-0472">Membrane</keyword>
<proteinExistence type="predicted"/>
<feature type="transmembrane region" description="Helical" evidence="5">
    <location>
        <begin position="145"/>
        <end position="164"/>
    </location>
</feature>
<feature type="transmembrane region" description="Helical" evidence="5">
    <location>
        <begin position="314"/>
        <end position="330"/>
    </location>
</feature>
<dbReference type="GO" id="GO:0016020">
    <property type="term" value="C:membrane"/>
    <property type="evidence" value="ECO:0007669"/>
    <property type="project" value="UniProtKB-SubCell"/>
</dbReference>
<dbReference type="InterPro" id="IPR007016">
    <property type="entry name" value="O-antigen_ligase-rel_domated"/>
</dbReference>
<sequence>MLLVPAVLVASTTLGYDLNFRTSVAFVLSGPICLGVSALYCYNKKVSREVLLQIVASMSYPIIAMTTHLFLFNPSVKEVLTSTGSSFETSGGFGPNQVSTLLGLGMFALTVRFFMKSPTLFLKVFNLVLLAAVSFRAIVTLSRGGVFGAIIMILAFLAIFYGSAKFRKRQQIIVSIVLLFFVALVTWTISLNQSSGLVGNRYANEDAGGREKKDITTGRVDLFLDEFDGFKKNPFLGVGASGMKQSRLEEEGTIIASHNEISRLLSEHGVFGILILIILIFTPLYFRSGHRNNVFFYAFLAFWFATINHSAMRIAAPAFIYALALLNVTHDKRPLHRKQLKQKTD</sequence>
<name>G2EAU1_9FLAO</name>
<evidence type="ECO:0000256" key="4">
    <source>
        <dbReference type="ARBA" id="ARBA00023136"/>
    </source>
</evidence>
<feature type="transmembrane region" description="Helical" evidence="5">
    <location>
        <begin position="293"/>
        <end position="308"/>
    </location>
</feature>
<dbReference type="PANTHER" id="PTHR37422:SF13">
    <property type="entry name" value="LIPOPOLYSACCHARIDE BIOSYNTHESIS PROTEIN PA4999-RELATED"/>
    <property type="match status" value="1"/>
</dbReference>
<keyword evidence="2 5" id="KW-0812">Transmembrane</keyword>
<reference evidence="7 8" key="1">
    <citation type="journal article" date="2008" name="Int. J. Syst. Evol. Microbiol.">
        <title>Bizionia argentinensis sp. nov., isolated from surface marine water in Antarctica.</title>
        <authorList>
            <person name="Bercovich A."/>
            <person name="Vazquez S.C."/>
            <person name="Yankilevich P."/>
            <person name="Coria S.H."/>
            <person name="Foti M."/>
            <person name="Hernandez E."/>
            <person name="Vidal A."/>
            <person name="Ruberto L."/>
            <person name="Melo C."/>
            <person name="Marenssi S."/>
            <person name="Criscuolo M."/>
            <person name="Memoli M."/>
            <person name="Arguelles M."/>
            <person name="Mac Cormack W.P."/>
        </authorList>
    </citation>
    <scope>NUCLEOTIDE SEQUENCE [LARGE SCALE GENOMIC DNA]</scope>
    <source>
        <strain evidence="7 8">JUB59</strain>
    </source>
</reference>
<dbReference type="InterPro" id="IPR051533">
    <property type="entry name" value="WaaL-like"/>
</dbReference>